<dbReference type="AlphaFoldDB" id="A0A081RC75"/>
<accession>A0A081RC75</accession>
<dbReference type="eggNOG" id="COG5570">
    <property type="taxonomic scope" value="Bacteria"/>
</dbReference>
<dbReference type="OrthoDB" id="7392037at2"/>
<dbReference type="EMBL" id="JFHR01000035">
    <property type="protein sequence ID" value="KEQ52798.1"/>
    <property type="molecule type" value="Genomic_DNA"/>
</dbReference>
<dbReference type="GeneID" id="29275855"/>
<proteinExistence type="predicted"/>
<dbReference type="PATRIC" id="fig|46429.4.peg.2944"/>
<dbReference type="InterPro" id="IPR038444">
    <property type="entry name" value="DUF465_sf"/>
</dbReference>
<reference evidence="1 2" key="1">
    <citation type="submission" date="2014-02" db="EMBL/GenBank/DDBJ databases">
        <title>Whole genome sequence of Sphingobium chlorophenolicum NBRC 16172.</title>
        <authorList>
            <person name="Gan H.M."/>
            <person name="Gan H.Y."/>
            <person name="Chew T.H."/>
            <person name="Savka M.A."/>
        </authorList>
    </citation>
    <scope>NUCLEOTIDE SEQUENCE [LARGE SCALE GENOMIC DNA]</scope>
    <source>
        <strain evidence="1 2">NBRC 16172</strain>
    </source>
</reference>
<dbReference type="InterPro" id="IPR007420">
    <property type="entry name" value="DUF465"/>
</dbReference>
<comment type="caution">
    <text evidence="1">The sequence shown here is derived from an EMBL/GenBank/DDBJ whole genome shotgun (WGS) entry which is preliminary data.</text>
</comment>
<evidence type="ECO:0000313" key="1">
    <source>
        <dbReference type="EMBL" id="KEQ52798.1"/>
    </source>
</evidence>
<name>A0A081RC75_SPHCR</name>
<dbReference type="RefSeq" id="WP_007684009.1">
    <property type="nucleotide sequence ID" value="NZ_JFHR01000035.1"/>
</dbReference>
<organism evidence="1 2">
    <name type="scientific">Sphingobium chlorophenolicum</name>
    <dbReference type="NCBI Taxonomy" id="46429"/>
    <lineage>
        <taxon>Bacteria</taxon>
        <taxon>Pseudomonadati</taxon>
        <taxon>Pseudomonadota</taxon>
        <taxon>Alphaproteobacteria</taxon>
        <taxon>Sphingomonadales</taxon>
        <taxon>Sphingomonadaceae</taxon>
        <taxon>Sphingobium</taxon>
    </lineage>
</organism>
<sequence length="52" mass="5795">MENSHISALSAKHAGLEARIKAETSRPMPDAILVASLKKQKLRLKEEMEAQH</sequence>
<dbReference type="Pfam" id="PF04325">
    <property type="entry name" value="DUF465"/>
    <property type="match status" value="1"/>
</dbReference>
<protein>
    <submittedName>
        <fullName evidence="1">Putative small protein</fullName>
    </submittedName>
</protein>
<evidence type="ECO:0000313" key="2">
    <source>
        <dbReference type="Proteomes" id="UP000028411"/>
    </source>
</evidence>
<gene>
    <name evidence="1" type="ORF">BV95_02971</name>
</gene>
<dbReference type="Gene3D" id="6.10.280.50">
    <property type="match status" value="1"/>
</dbReference>
<dbReference type="Proteomes" id="UP000028411">
    <property type="component" value="Unassembled WGS sequence"/>
</dbReference>